<dbReference type="SUPFAM" id="SSF55785">
    <property type="entry name" value="PYP-like sensor domain (PAS domain)"/>
    <property type="match status" value="2"/>
</dbReference>
<evidence type="ECO:0000256" key="1">
    <source>
        <dbReference type="ARBA" id="ARBA00000085"/>
    </source>
</evidence>
<evidence type="ECO:0000313" key="10">
    <source>
        <dbReference type="EMBL" id="WZL69191.1"/>
    </source>
</evidence>
<evidence type="ECO:0000256" key="4">
    <source>
        <dbReference type="ARBA" id="ARBA00022679"/>
    </source>
</evidence>
<evidence type="ECO:0000256" key="2">
    <source>
        <dbReference type="ARBA" id="ARBA00012438"/>
    </source>
</evidence>
<keyword evidence="4" id="KW-0808">Transferase</keyword>
<keyword evidence="3" id="KW-0597">Phosphoprotein</keyword>
<evidence type="ECO:0000256" key="3">
    <source>
        <dbReference type="ARBA" id="ARBA00022553"/>
    </source>
</evidence>
<dbReference type="InterPro" id="IPR035965">
    <property type="entry name" value="PAS-like_dom_sf"/>
</dbReference>
<dbReference type="EC" id="2.7.13.3" evidence="2"/>
<dbReference type="PANTHER" id="PTHR43711:SF26">
    <property type="entry name" value="SENSOR HISTIDINE KINASE RCSC"/>
    <property type="match status" value="1"/>
</dbReference>
<dbReference type="PRINTS" id="PR00344">
    <property type="entry name" value="BCTRLSENSOR"/>
</dbReference>
<dbReference type="InterPro" id="IPR004358">
    <property type="entry name" value="Sig_transdc_His_kin-like_C"/>
</dbReference>
<dbReference type="InterPro" id="IPR050736">
    <property type="entry name" value="Sensor_HK_Regulatory"/>
</dbReference>
<dbReference type="InterPro" id="IPR005467">
    <property type="entry name" value="His_kinase_dom"/>
</dbReference>
<dbReference type="Gene3D" id="3.30.565.10">
    <property type="entry name" value="Histidine kinase-like ATPase, C-terminal domain"/>
    <property type="match status" value="1"/>
</dbReference>
<evidence type="ECO:0000259" key="9">
    <source>
        <dbReference type="PROSITE" id="PS50113"/>
    </source>
</evidence>
<feature type="domain" description="PAC" evidence="9">
    <location>
        <begin position="212"/>
        <end position="267"/>
    </location>
</feature>
<dbReference type="EMBL" id="CP121687">
    <property type="protein sequence ID" value="WZL69191.1"/>
    <property type="molecule type" value="Genomic_DNA"/>
</dbReference>
<dbReference type="Proteomes" id="UP001486565">
    <property type="component" value="Chromosome"/>
</dbReference>
<name>A0ABZ2Y3M0_9FIRM</name>
<dbReference type="Pfam" id="PF13426">
    <property type="entry name" value="PAS_9"/>
    <property type="match status" value="1"/>
</dbReference>
<dbReference type="PROSITE" id="PS50112">
    <property type="entry name" value="PAS"/>
    <property type="match status" value="1"/>
</dbReference>
<dbReference type="PROSITE" id="PS50109">
    <property type="entry name" value="HIS_KIN"/>
    <property type="match status" value="1"/>
</dbReference>
<dbReference type="Pfam" id="PF02518">
    <property type="entry name" value="HATPase_c"/>
    <property type="match status" value="1"/>
</dbReference>
<feature type="domain" description="Histidine kinase" evidence="7">
    <location>
        <begin position="292"/>
        <end position="509"/>
    </location>
</feature>
<gene>
    <name evidence="10" type="ORF">QBE51_10320</name>
</gene>
<dbReference type="Gene3D" id="1.10.287.130">
    <property type="match status" value="1"/>
</dbReference>
<dbReference type="NCBIfam" id="TIGR00229">
    <property type="entry name" value="sensory_box"/>
    <property type="match status" value="1"/>
</dbReference>
<dbReference type="SMART" id="SM00091">
    <property type="entry name" value="PAS"/>
    <property type="match status" value="2"/>
</dbReference>
<dbReference type="InterPro" id="IPR000700">
    <property type="entry name" value="PAS-assoc_C"/>
</dbReference>
<evidence type="ECO:0000259" key="7">
    <source>
        <dbReference type="PROSITE" id="PS50109"/>
    </source>
</evidence>
<keyword evidence="5 10" id="KW-0418">Kinase</keyword>
<reference evidence="10 11" key="1">
    <citation type="submission" date="2023-03" db="EMBL/GenBank/DDBJ databases">
        <title>Novel Species.</title>
        <authorList>
            <person name="Ma S."/>
        </authorList>
    </citation>
    <scope>NUCLEOTIDE SEQUENCE [LARGE SCALE GENOMIC DNA]</scope>
    <source>
        <strain evidence="10 11">LIND6LT2</strain>
    </source>
</reference>
<dbReference type="InterPro" id="IPR003594">
    <property type="entry name" value="HATPase_dom"/>
</dbReference>
<keyword evidence="6" id="KW-0902">Two-component regulatory system</keyword>
<comment type="catalytic activity">
    <reaction evidence="1">
        <text>ATP + protein L-histidine = ADP + protein N-phospho-L-histidine.</text>
        <dbReference type="EC" id="2.7.13.3"/>
    </reaction>
</comment>
<proteinExistence type="predicted"/>
<keyword evidence="11" id="KW-1185">Reference proteome</keyword>
<dbReference type="GO" id="GO:0016301">
    <property type="term" value="F:kinase activity"/>
    <property type="evidence" value="ECO:0007669"/>
    <property type="project" value="UniProtKB-KW"/>
</dbReference>
<dbReference type="Pfam" id="PF00512">
    <property type="entry name" value="HisKA"/>
    <property type="match status" value="1"/>
</dbReference>
<dbReference type="InterPro" id="IPR003661">
    <property type="entry name" value="HisK_dim/P_dom"/>
</dbReference>
<evidence type="ECO:0000256" key="6">
    <source>
        <dbReference type="ARBA" id="ARBA00023012"/>
    </source>
</evidence>
<dbReference type="CDD" id="cd00130">
    <property type="entry name" value="PAS"/>
    <property type="match status" value="1"/>
</dbReference>
<evidence type="ECO:0000259" key="8">
    <source>
        <dbReference type="PROSITE" id="PS50112"/>
    </source>
</evidence>
<dbReference type="RefSeq" id="WP_341876199.1">
    <property type="nucleotide sequence ID" value="NZ_CP121687.1"/>
</dbReference>
<dbReference type="InterPro" id="IPR036890">
    <property type="entry name" value="HATPase_C_sf"/>
</dbReference>
<evidence type="ECO:0000313" key="11">
    <source>
        <dbReference type="Proteomes" id="UP001486565"/>
    </source>
</evidence>
<protein>
    <recommendedName>
        <fullName evidence="2">histidine kinase</fullName>
        <ecNumber evidence="2">2.7.13.3</ecNumber>
    </recommendedName>
</protein>
<dbReference type="CDD" id="cd00082">
    <property type="entry name" value="HisKA"/>
    <property type="match status" value="1"/>
</dbReference>
<dbReference type="Pfam" id="PF08447">
    <property type="entry name" value="PAS_3"/>
    <property type="match status" value="1"/>
</dbReference>
<dbReference type="InterPro" id="IPR000014">
    <property type="entry name" value="PAS"/>
</dbReference>
<feature type="domain" description="PAS" evidence="8">
    <location>
        <begin position="145"/>
        <end position="190"/>
    </location>
</feature>
<dbReference type="PANTHER" id="PTHR43711">
    <property type="entry name" value="TWO-COMPONENT HISTIDINE KINASE"/>
    <property type="match status" value="1"/>
</dbReference>
<dbReference type="CDD" id="cd16922">
    <property type="entry name" value="HATPase_EvgS-ArcB-TorS-like"/>
    <property type="match status" value="1"/>
</dbReference>
<sequence length="540" mass="62200">MDFTELEKGQAWLGIAMEGANDGFWGLDIPQNRIYYSGSFREYFDGDKSTMYIPFEFLKELVHPLDFGYFKDSVERYLKKEIPVFKVECRILAYSGSYEWVLVQGKGIWNENNEPLYLAGSYTLLKDFKNAANYHYDTEKRLKETSALLNTIFDSIPDPIYIKDTEDRIIKCNAAALSLWGFASEDIIGKRCTDIKMCHKPCRESITKKACQSKEITRVQKYIKQSEKWVDIMAYPVLDKDTNEVRLLIEHVKDITDLKKAEMILQENIKCQEKLLQEAERTNKIKTEYFANVSHELKTPLNIILSTLQLLEAFYLPSQKTSKYTNIMKQNCYRLLRLLNNIIDMTKIESGFFKLHLENADIVNVVKQITLSVEQYIKNKSINLIFESKIDQQIMAFDAEKIERIMLNLLSNSAKFTPPGGDIKVGIEGKAESILISVKDTGVGIPPKKQSLIFQRFGQVDSNATRQHEGSGIGLSLVKSLVEMHNGIIRFHSEEQKGTEFIIELPIKTVQKETKKTINNENNSYKKVEILNIELSDIYE</sequence>
<dbReference type="SMART" id="SM00388">
    <property type="entry name" value="HisKA"/>
    <property type="match status" value="1"/>
</dbReference>
<dbReference type="SUPFAM" id="SSF55874">
    <property type="entry name" value="ATPase domain of HSP90 chaperone/DNA topoisomerase II/histidine kinase"/>
    <property type="match status" value="1"/>
</dbReference>
<dbReference type="SMART" id="SM00387">
    <property type="entry name" value="HATPase_c"/>
    <property type="match status" value="1"/>
</dbReference>
<dbReference type="InterPro" id="IPR036097">
    <property type="entry name" value="HisK_dim/P_sf"/>
</dbReference>
<organism evidence="10 11">
    <name type="scientific">Defluviitalea saccharophila</name>
    <dbReference type="NCBI Taxonomy" id="879970"/>
    <lineage>
        <taxon>Bacteria</taxon>
        <taxon>Bacillati</taxon>
        <taxon>Bacillota</taxon>
        <taxon>Clostridia</taxon>
        <taxon>Lachnospirales</taxon>
        <taxon>Defluviitaleaceae</taxon>
        <taxon>Defluviitalea</taxon>
    </lineage>
</organism>
<dbReference type="Gene3D" id="3.30.450.20">
    <property type="entry name" value="PAS domain"/>
    <property type="match status" value="2"/>
</dbReference>
<dbReference type="InterPro" id="IPR013655">
    <property type="entry name" value="PAS_fold_3"/>
</dbReference>
<accession>A0ABZ2Y3M0</accession>
<dbReference type="SUPFAM" id="SSF47384">
    <property type="entry name" value="Homodimeric domain of signal transducing histidine kinase"/>
    <property type="match status" value="1"/>
</dbReference>
<evidence type="ECO:0000256" key="5">
    <source>
        <dbReference type="ARBA" id="ARBA00022777"/>
    </source>
</evidence>
<dbReference type="PROSITE" id="PS50113">
    <property type="entry name" value="PAC"/>
    <property type="match status" value="1"/>
</dbReference>